<evidence type="ECO:0000256" key="6">
    <source>
        <dbReference type="ARBA" id="ARBA00023049"/>
    </source>
</evidence>
<dbReference type="Pfam" id="PF22456">
    <property type="entry name" value="PqqF-like_C_4"/>
    <property type="match status" value="1"/>
</dbReference>
<feature type="domain" description="Coenzyme PQQ synthesis protein F-like C-terminal lobe" evidence="11">
    <location>
        <begin position="808"/>
        <end position="906"/>
    </location>
</feature>
<dbReference type="SUPFAM" id="SSF63411">
    <property type="entry name" value="LuxS/MPP-like metallohydrolase"/>
    <property type="match status" value="4"/>
</dbReference>
<dbReference type="Pfam" id="PF16187">
    <property type="entry name" value="Peptidase_M16_M"/>
    <property type="match status" value="1"/>
</dbReference>
<feature type="domain" description="Peptidase M16 middle/third" evidence="10">
    <location>
        <begin position="415"/>
        <end position="700"/>
    </location>
</feature>
<evidence type="ECO:0000259" key="11">
    <source>
        <dbReference type="Pfam" id="PF22456"/>
    </source>
</evidence>
<keyword evidence="6" id="KW-0482">Metalloprotease</keyword>
<dbReference type="PROSITE" id="PS00143">
    <property type="entry name" value="INSULINASE"/>
    <property type="match status" value="1"/>
</dbReference>
<accession>A0ABQ8K479</accession>
<evidence type="ECO:0000259" key="10">
    <source>
        <dbReference type="Pfam" id="PF16187"/>
    </source>
</evidence>
<evidence type="ECO:0000256" key="5">
    <source>
        <dbReference type="ARBA" id="ARBA00022833"/>
    </source>
</evidence>
<proteinExistence type="inferred from homology"/>
<keyword evidence="2" id="KW-0645">Protease</keyword>
<organism evidence="12 13">
    <name type="scientific">Rhodofomes roseus</name>
    <dbReference type="NCBI Taxonomy" id="34475"/>
    <lineage>
        <taxon>Eukaryota</taxon>
        <taxon>Fungi</taxon>
        <taxon>Dikarya</taxon>
        <taxon>Basidiomycota</taxon>
        <taxon>Agaricomycotina</taxon>
        <taxon>Agaricomycetes</taxon>
        <taxon>Polyporales</taxon>
        <taxon>Rhodofomes</taxon>
    </lineage>
</organism>
<name>A0ABQ8K479_9APHY</name>
<evidence type="ECO:0000256" key="2">
    <source>
        <dbReference type="ARBA" id="ARBA00022670"/>
    </source>
</evidence>
<reference evidence="12 13" key="1">
    <citation type="journal article" date="2021" name="Environ. Microbiol.">
        <title>Gene family expansions and transcriptome signatures uncover fungal adaptations to wood decay.</title>
        <authorList>
            <person name="Hage H."/>
            <person name="Miyauchi S."/>
            <person name="Viragh M."/>
            <person name="Drula E."/>
            <person name="Min B."/>
            <person name="Chaduli D."/>
            <person name="Navarro D."/>
            <person name="Favel A."/>
            <person name="Norest M."/>
            <person name="Lesage-Meessen L."/>
            <person name="Balint B."/>
            <person name="Merenyi Z."/>
            <person name="de Eugenio L."/>
            <person name="Morin E."/>
            <person name="Martinez A.T."/>
            <person name="Baldrian P."/>
            <person name="Stursova M."/>
            <person name="Martinez M.J."/>
            <person name="Novotny C."/>
            <person name="Magnuson J.K."/>
            <person name="Spatafora J.W."/>
            <person name="Maurice S."/>
            <person name="Pangilinan J."/>
            <person name="Andreopoulos W."/>
            <person name="LaButti K."/>
            <person name="Hundley H."/>
            <person name="Na H."/>
            <person name="Kuo A."/>
            <person name="Barry K."/>
            <person name="Lipzen A."/>
            <person name="Henrissat B."/>
            <person name="Riley R."/>
            <person name="Ahrendt S."/>
            <person name="Nagy L.G."/>
            <person name="Grigoriev I.V."/>
            <person name="Martin F."/>
            <person name="Rosso M.N."/>
        </authorList>
    </citation>
    <scope>NUCLEOTIDE SEQUENCE [LARGE SCALE GENOMIC DNA]</scope>
    <source>
        <strain evidence="12 13">CIRM-BRFM 1785</strain>
    </source>
</reference>
<evidence type="ECO:0000259" key="9">
    <source>
        <dbReference type="Pfam" id="PF05193"/>
    </source>
</evidence>
<evidence type="ECO:0000256" key="7">
    <source>
        <dbReference type="RuleBase" id="RU004447"/>
    </source>
</evidence>
<dbReference type="PANTHER" id="PTHR43690:SF18">
    <property type="entry name" value="INSULIN-DEGRADING ENZYME-RELATED"/>
    <property type="match status" value="1"/>
</dbReference>
<evidence type="ECO:0000256" key="3">
    <source>
        <dbReference type="ARBA" id="ARBA00022723"/>
    </source>
</evidence>
<feature type="domain" description="Peptidase M16 N-terminal" evidence="8">
    <location>
        <begin position="44"/>
        <end position="179"/>
    </location>
</feature>
<dbReference type="InterPro" id="IPR050626">
    <property type="entry name" value="Peptidase_M16"/>
</dbReference>
<dbReference type="EMBL" id="JADCUA010000026">
    <property type="protein sequence ID" value="KAH9831471.1"/>
    <property type="molecule type" value="Genomic_DNA"/>
</dbReference>
<keyword evidence="3" id="KW-0479">Metal-binding</keyword>
<dbReference type="GeneID" id="71998420"/>
<dbReference type="RefSeq" id="XP_047774598.1">
    <property type="nucleotide sequence ID" value="XM_047917688.1"/>
</dbReference>
<evidence type="ECO:0000259" key="8">
    <source>
        <dbReference type="Pfam" id="PF00675"/>
    </source>
</evidence>
<gene>
    <name evidence="12" type="ORF">C8Q71DRAFT_305061</name>
</gene>
<protein>
    <submittedName>
        <fullName evidence="12">LuxS/MPP-like metallohydrolase</fullName>
    </submittedName>
</protein>
<evidence type="ECO:0000256" key="1">
    <source>
        <dbReference type="ARBA" id="ARBA00007261"/>
    </source>
</evidence>
<comment type="caution">
    <text evidence="12">The sequence shown here is derived from an EMBL/GenBank/DDBJ whole genome shotgun (WGS) entry which is preliminary data.</text>
</comment>
<evidence type="ECO:0000313" key="13">
    <source>
        <dbReference type="Proteomes" id="UP000814176"/>
    </source>
</evidence>
<feature type="domain" description="Peptidase M16 C-terminal" evidence="9">
    <location>
        <begin position="227"/>
        <end position="409"/>
    </location>
</feature>
<comment type="similarity">
    <text evidence="1 7">Belongs to the peptidase M16 family.</text>
</comment>
<dbReference type="PANTHER" id="PTHR43690">
    <property type="entry name" value="NARDILYSIN"/>
    <property type="match status" value="1"/>
</dbReference>
<evidence type="ECO:0000256" key="4">
    <source>
        <dbReference type="ARBA" id="ARBA00022801"/>
    </source>
</evidence>
<dbReference type="InterPro" id="IPR032632">
    <property type="entry name" value="Peptidase_M16_M"/>
</dbReference>
<dbReference type="InterPro" id="IPR054734">
    <property type="entry name" value="PqqF-like_C_4"/>
</dbReference>
<keyword evidence="4" id="KW-0378">Hydrolase</keyword>
<dbReference type="InterPro" id="IPR011249">
    <property type="entry name" value="Metalloenz_LuxS/M16"/>
</dbReference>
<dbReference type="Pfam" id="PF00675">
    <property type="entry name" value="Peptidase_M16"/>
    <property type="match status" value="1"/>
</dbReference>
<keyword evidence="13" id="KW-1185">Reference proteome</keyword>
<dbReference type="Gene3D" id="3.30.830.10">
    <property type="entry name" value="Metalloenzyme, LuxS/M16 peptidase-like"/>
    <property type="match status" value="4"/>
</dbReference>
<sequence length="1014" mass="115191">MASWTRLSSEDGRHAYAVLQEPIQKPDLDDRDYRVLDLDNGLRAVLVHDASAEKAAACLTVQVGAMQDPDDVPGLAHFCEHMLLKGTEPYPEENDFFAYITSHGGTKNASTSANQTNYWFSIGSSHLSGALPRLAAFFHSPLFTESLTKREIYAVDNEHRRNIQNDGRRVYMVDKMLGTPGHPYTRFQTGSVESITEAARKELGVEGVRETRDEGDVDDEQPVWKKTRDRLVEWWKVHYCAGRMTLAILGKESLDELTTSVVSLFSPIKNLGLDPRPVITTPLWGPSEMSSIVYIKTVKDTTALTLKFMLPDQQAHFRSKPARVLAHLVGHEGPGSVCAYLRRKGWVDYRAVSSGVSSENPSVQYLRVRCHLTREGYAHYREVLEAFYDYFTLLRSSTLEPYHFDELRRMSAINFRFQEKTQPHTYVGWLARELASPYPPSQVLSASSLFLDWDEAAVRELLETYVLPEKGRVVLEALEHSEIGQDEWQKERWYGAEYCVRKLDENLLRKPRSPGDNKELYLPGPNLFIPNDLSVEKLDTPTPAPAPACIHHTALSTLWFKKDDRFWVPRASAKIDIRSPLAYGTPRQAVLTRMIADLVEDALSEVAYDAYLAGFNYDITNHKKGIRVSVSGYSDKLDVVAGTVIRYLKDLQVDPKRLEIAKEQVTRLYENHRLGQPSNLSDEYAEWAITQTVWTPADKLPEIPFVISEDVRRHHQEILSKVHVEALVTGNLRAEQAIALVHATEDSLQSRPCLPNERTEDRALVISPGANIVLRKQHVNVQELNSSLSYYCQFGEVSDESLRPALALLAHIIRSPAFDQLRTREQLGYVVSSSMWDVVTSMGLSFKIQSTRAPWYLEERVEVFLEQFRDTLAGMSQEDFETEKEGLIVKLLERPKNLYEETLSFWAQIRQGCYDFLRRQKDASTIKVMSLEEVVKTYEIFVCPSTGHTTRKKLSVQLVSQQINEAVPSHENVSILTDESLTAYKSSLACYGAAIPVDSEISRWRTPVERRANL</sequence>
<dbReference type="InterPro" id="IPR001431">
    <property type="entry name" value="Pept_M16_Zn_BS"/>
</dbReference>
<dbReference type="InterPro" id="IPR011765">
    <property type="entry name" value="Pept_M16_N"/>
</dbReference>
<dbReference type="Pfam" id="PF05193">
    <property type="entry name" value="Peptidase_M16_C"/>
    <property type="match status" value="1"/>
</dbReference>
<dbReference type="Proteomes" id="UP000814176">
    <property type="component" value="Unassembled WGS sequence"/>
</dbReference>
<keyword evidence="5" id="KW-0862">Zinc</keyword>
<evidence type="ECO:0000313" key="12">
    <source>
        <dbReference type="EMBL" id="KAH9831471.1"/>
    </source>
</evidence>
<dbReference type="InterPro" id="IPR007863">
    <property type="entry name" value="Peptidase_M16_C"/>
</dbReference>